<organism evidence="2 3">
    <name type="scientific">Nocardiopsis terrae</name>
    <dbReference type="NCBI Taxonomy" id="372655"/>
    <lineage>
        <taxon>Bacteria</taxon>
        <taxon>Bacillati</taxon>
        <taxon>Actinomycetota</taxon>
        <taxon>Actinomycetes</taxon>
        <taxon>Streptosporangiales</taxon>
        <taxon>Nocardiopsidaceae</taxon>
        <taxon>Nocardiopsis</taxon>
    </lineage>
</organism>
<dbReference type="InterPro" id="IPR007278">
    <property type="entry name" value="DUF397"/>
</dbReference>
<feature type="domain" description="DUF397" evidence="1">
    <location>
        <begin position="9"/>
        <end position="60"/>
    </location>
</feature>
<sequence length="61" mass="6767">MSQQKRASAAWHKSTYSAGANNCVEVAEGLVTAVRDTRHRELGALFFSGSEWEAFLRTAKH</sequence>
<evidence type="ECO:0000259" key="1">
    <source>
        <dbReference type="Pfam" id="PF04149"/>
    </source>
</evidence>
<dbReference type="EMBL" id="JADBDY010000001">
    <property type="protein sequence ID" value="MBE1460605.1"/>
    <property type="molecule type" value="Genomic_DNA"/>
</dbReference>
<dbReference type="RefSeq" id="WP_191267758.1">
    <property type="nucleotide sequence ID" value="NZ_BMXJ01000001.1"/>
</dbReference>
<reference evidence="2 3" key="1">
    <citation type="submission" date="2020-10" db="EMBL/GenBank/DDBJ databases">
        <title>Sequencing the genomes of 1000 actinobacteria strains.</title>
        <authorList>
            <person name="Klenk H.-P."/>
        </authorList>
    </citation>
    <scope>NUCLEOTIDE SEQUENCE [LARGE SCALE GENOMIC DNA]</scope>
    <source>
        <strain evidence="2 3">DSM 45157</strain>
    </source>
</reference>
<evidence type="ECO:0000313" key="3">
    <source>
        <dbReference type="Proteomes" id="UP000598217"/>
    </source>
</evidence>
<protein>
    <recommendedName>
        <fullName evidence="1">DUF397 domain-containing protein</fullName>
    </recommendedName>
</protein>
<keyword evidence="3" id="KW-1185">Reference proteome</keyword>
<accession>A0ABR9HP22</accession>
<dbReference type="Proteomes" id="UP000598217">
    <property type="component" value="Unassembled WGS sequence"/>
</dbReference>
<gene>
    <name evidence="2" type="ORF">H4W79_004819</name>
</gene>
<comment type="caution">
    <text evidence="2">The sequence shown here is derived from an EMBL/GenBank/DDBJ whole genome shotgun (WGS) entry which is preliminary data.</text>
</comment>
<proteinExistence type="predicted"/>
<dbReference type="Pfam" id="PF04149">
    <property type="entry name" value="DUF397"/>
    <property type="match status" value="1"/>
</dbReference>
<evidence type="ECO:0000313" key="2">
    <source>
        <dbReference type="EMBL" id="MBE1460605.1"/>
    </source>
</evidence>
<name>A0ABR9HP22_9ACTN</name>